<accession>A0A2W6AP46</accession>
<dbReference type="CDD" id="cd05233">
    <property type="entry name" value="SDR_c"/>
    <property type="match status" value="1"/>
</dbReference>
<dbReference type="GO" id="GO:0016020">
    <property type="term" value="C:membrane"/>
    <property type="evidence" value="ECO:0007669"/>
    <property type="project" value="TreeGrafter"/>
</dbReference>
<dbReference type="InterPro" id="IPR020904">
    <property type="entry name" value="Sc_DH/Rdtase_CS"/>
</dbReference>
<sequence length="298" mass="31416">MGIGTVRRGPRRRLGSVRMSREQAAGTAVSGRHVLLTGAAGGLGTTIATALSSRGAVLMLVDVNAAALLSLRDRLSCHALVADVADADDRARIISHCERAEHVPDVLINNAGIEKASEFDRLEPEEVRHALDVNLVGAMLLTHAALGGLRTRGRGHVISIASMAGIKPVPFNAVYNTAKAGLVGFSLSLSKELAGSGVDATVICPSAVTGVGMWARVSDQLTPNRLVESSAVTPDAVAAAVVRALEQRPRRILVGSPLVRAGALLSALSPRLDALTDRLSRIDSVYRERIRTDRDNRL</sequence>
<evidence type="ECO:0000256" key="4">
    <source>
        <dbReference type="SAM" id="MobiDB-lite"/>
    </source>
</evidence>
<dbReference type="PANTHER" id="PTHR44196:SF1">
    <property type="entry name" value="DEHYDROGENASE_REDUCTASE SDR FAMILY MEMBER 7B"/>
    <property type="match status" value="1"/>
</dbReference>
<dbReference type="PROSITE" id="PS00061">
    <property type="entry name" value="ADH_SHORT"/>
    <property type="match status" value="1"/>
</dbReference>
<dbReference type="InterPro" id="IPR002347">
    <property type="entry name" value="SDR_fam"/>
</dbReference>
<reference evidence="5 6" key="1">
    <citation type="journal article" date="2017" name="Nature">
        <title>Atmospheric trace gases support primary production in Antarctic desert surface soil.</title>
        <authorList>
            <person name="Ji M."/>
            <person name="Greening C."/>
            <person name="Vanwonterghem I."/>
            <person name="Carere C.R."/>
            <person name="Bay S.K."/>
            <person name="Steen J.A."/>
            <person name="Montgomery K."/>
            <person name="Lines T."/>
            <person name="Beardall J."/>
            <person name="van Dorst J."/>
            <person name="Snape I."/>
            <person name="Stott M.B."/>
            <person name="Hugenholtz P."/>
            <person name="Ferrari B.C."/>
        </authorList>
    </citation>
    <scope>NUCLEOTIDE SEQUENCE [LARGE SCALE GENOMIC DNA]</scope>
    <source>
        <strain evidence="5">RRmetagenome_bin12</strain>
    </source>
</reference>
<dbReference type="GO" id="GO:0016491">
    <property type="term" value="F:oxidoreductase activity"/>
    <property type="evidence" value="ECO:0007669"/>
    <property type="project" value="UniProtKB-KW"/>
</dbReference>
<organism evidence="5 6">
    <name type="scientific">Candidatus Aeolococcus gillhamiae</name>
    <dbReference type="NCBI Taxonomy" id="3127015"/>
    <lineage>
        <taxon>Bacteria</taxon>
        <taxon>Bacillati</taxon>
        <taxon>Candidatus Dormiibacterota</taxon>
        <taxon>Candidatus Dormibacteria</taxon>
        <taxon>Candidatus Aeolococcales</taxon>
        <taxon>Candidatus Aeolococcaceae</taxon>
        <taxon>Candidatus Aeolococcus</taxon>
    </lineage>
</organism>
<dbReference type="AlphaFoldDB" id="A0A2W6AP46"/>
<dbReference type="InterPro" id="IPR036291">
    <property type="entry name" value="NAD(P)-bd_dom_sf"/>
</dbReference>
<comment type="similarity">
    <text evidence="1 3">Belongs to the short-chain dehydrogenases/reductases (SDR) family.</text>
</comment>
<dbReference type="PANTHER" id="PTHR44196">
    <property type="entry name" value="DEHYDROGENASE/REDUCTASE SDR FAMILY MEMBER 7B"/>
    <property type="match status" value="1"/>
</dbReference>
<evidence type="ECO:0000313" key="6">
    <source>
        <dbReference type="Proteomes" id="UP000248724"/>
    </source>
</evidence>
<feature type="region of interest" description="Disordered" evidence="4">
    <location>
        <begin position="1"/>
        <end position="22"/>
    </location>
</feature>
<gene>
    <name evidence="5" type="ORF">DLM65_10445</name>
</gene>
<dbReference type="SUPFAM" id="SSF51735">
    <property type="entry name" value="NAD(P)-binding Rossmann-fold domains"/>
    <property type="match status" value="1"/>
</dbReference>
<evidence type="ECO:0000256" key="2">
    <source>
        <dbReference type="ARBA" id="ARBA00023002"/>
    </source>
</evidence>
<name>A0A2W6AP46_9BACT</name>
<evidence type="ECO:0000256" key="3">
    <source>
        <dbReference type="RuleBase" id="RU000363"/>
    </source>
</evidence>
<evidence type="ECO:0000256" key="1">
    <source>
        <dbReference type="ARBA" id="ARBA00006484"/>
    </source>
</evidence>
<evidence type="ECO:0008006" key="7">
    <source>
        <dbReference type="Google" id="ProtNLM"/>
    </source>
</evidence>
<protein>
    <recommendedName>
        <fullName evidence="7">Short-chain dehydrogenase</fullName>
    </recommendedName>
</protein>
<dbReference type="Proteomes" id="UP000248724">
    <property type="component" value="Unassembled WGS sequence"/>
</dbReference>
<evidence type="ECO:0000313" key="5">
    <source>
        <dbReference type="EMBL" id="PZR79561.1"/>
    </source>
</evidence>
<dbReference type="PRINTS" id="PR00081">
    <property type="entry name" value="GDHRDH"/>
</dbReference>
<dbReference type="PRINTS" id="PR00080">
    <property type="entry name" value="SDRFAMILY"/>
</dbReference>
<comment type="caution">
    <text evidence="5">The sequence shown here is derived from an EMBL/GenBank/DDBJ whole genome shotgun (WGS) entry which is preliminary data.</text>
</comment>
<keyword evidence="2" id="KW-0560">Oxidoreductase</keyword>
<dbReference type="Gene3D" id="3.40.50.720">
    <property type="entry name" value="NAD(P)-binding Rossmann-like Domain"/>
    <property type="match status" value="1"/>
</dbReference>
<dbReference type="Pfam" id="PF00106">
    <property type="entry name" value="adh_short"/>
    <property type="match status" value="1"/>
</dbReference>
<proteinExistence type="inferred from homology"/>
<dbReference type="EMBL" id="QHBU01000199">
    <property type="protein sequence ID" value="PZR79561.1"/>
    <property type="molecule type" value="Genomic_DNA"/>
</dbReference>